<dbReference type="InterPro" id="IPR050765">
    <property type="entry name" value="Riboflavin_Biosynth_HTPR"/>
</dbReference>
<dbReference type="SUPFAM" id="SSF53597">
    <property type="entry name" value="Dihydrofolate reductase-like"/>
    <property type="match status" value="1"/>
</dbReference>
<evidence type="ECO:0000313" key="3">
    <source>
        <dbReference type="Proteomes" id="UP001501116"/>
    </source>
</evidence>
<reference evidence="3" key="1">
    <citation type="journal article" date="2019" name="Int. J. Syst. Evol. Microbiol.">
        <title>The Global Catalogue of Microorganisms (GCM) 10K type strain sequencing project: providing services to taxonomists for standard genome sequencing and annotation.</title>
        <authorList>
            <consortium name="The Broad Institute Genomics Platform"/>
            <consortium name="The Broad Institute Genome Sequencing Center for Infectious Disease"/>
            <person name="Wu L."/>
            <person name="Ma J."/>
        </authorList>
    </citation>
    <scope>NUCLEOTIDE SEQUENCE [LARGE SCALE GENOMIC DNA]</scope>
    <source>
        <strain evidence="3">JCM 14545</strain>
    </source>
</reference>
<evidence type="ECO:0000259" key="1">
    <source>
        <dbReference type="Pfam" id="PF01872"/>
    </source>
</evidence>
<dbReference type="PANTHER" id="PTHR38011">
    <property type="entry name" value="DIHYDROFOLATE REDUCTASE FAMILY PROTEIN (AFU_ORTHOLOGUE AFUA_8G06820)"/>
    <property type="match status" value="1"/>
</dbReference>
<keyword evidence="3" id="KW-1185">Reference proteome</keyword>
<protein>
    <submittedName>
        <fullName evidence="2">Dihydrofolate reductase family protein</fullName>
    </submittedName>
</protein>
<dbReference type="InterPro" id="IPR002734">
    <property type="entry name" value="RibDG_C"/>
</dbReference>
<evidence type="ECO:0000313" key="2">
    <source>
        <dbReference type="EMBL" id="GAA1982652.1"/>
    </source>
</evidence>
<accession>A0ABP5DQY8</accession>
<organism evidence="2 3">
    <name type="scientific">Amycolatopsis minnesotensis</name>
    <dbReference type="NCBI Taxonomy" id="337894"/>
    <lineage>
        <taxon>Bacteria</taxon>
        <taxon>Bacillati</taxon>
        <taxon>Actinomycetota</taxon>
        <taxon>Actinomycetes</taxon>
        <taxon>Pseudonocardiales</taxon>
        <taxon>Pseudonocardiaceae</taxon>
        <taxon>Amycolatopsis</taxon>
    </lineage>
</organism>
<gene>
    <name evidence="2" type="ORF">GCM10009754_69510</name>
</gene>
<dbReference type="Gene3D" id="3.40.430.10">
    <property type="entry name" value="Dihydrofolate Reductase, subunit A"/>
    <property type="match status" value="1"/>
</dbReference>
<dbReference type="Pfam" id="PF01872">
    <property type="entry name" value="RibD_C"/>
    <property type="match status" value="1"/>
</dbReference>
<dbReference type="EMBL" id="BAAANN010000037">
    <property type="protein sequence ID" value="GAA1982652.1"/>
    <property type="molecule type" value="Genomic_DNA"/>
</dbReference>
<dbReference type="Proteomes" id="UP001501116">
    <property type="component" value="Unassembled WGS sequence"/>
</dbReference>
<name>A0ABP5DQY8_9PSEU</name>
<comment type="caution">
    <text evidence="2">The sequence shown here is derived from an EMBL/GenBank/DDBJ whole genome shotgun (WGS) entry which is preliminary data.</text>
</comment>
<dbReference type="InterPro" id="IPR024072">
    <property type="entry name" value="DHFR-like_dom_sf"/>
</dbReference>
<dbReference type="PANTHER" id="PTHR38011:SF11">
    <property type="entry name" value="2,5-DIAMINO-6-RIBOSYLAMINO-4(3H)-PYRIMIDINONE 5'-PHOSPHATE REDUCTASE"/>
    <property type="match status" value="1"/>
</dbReference>
<feature type="domain" description="Bacterial bifunctional deaminase-reductase C-terminal" evidence="1">
    <location>
        <begin position="2"/>
        <end position="181"/>
    </location>
</feature>
<sequence length="189" mass="20832">MRKVILYVNATLDGYTAGPNGELDWMLPDARMNQELSDELRERVDTILTGRVFHHAIDENFGAQATDPAGPPALADFARWMISTPRVVFSRSLTEVGEPSRLASGDIAAEIAALQDKPGRDMVLFGGSSTVQRFVGADVVDEYWIKLYPVALGEGRPLFTDLAQRANLELVHSRSHGSGIVTLRYFARN</sequence>
<proteinExistence type="predicted"/>
<dbReference type="RefSeq" id="WP_344428864.1">
    <property type="nucleotide sequence ID" value="NZ_BAAANN010000037.1"/>
</dbReference>